<dbReference type="OrthoDB" id="2917041at2759"/>
<dbReference type="PANTHER" id="PTHR19303:SF74">
    <property type="entry name" value="POGO TRANSPOSABLE ELEMENT WITH KRAB DOMAIN"/>
    <property type="match status" value="1"/>
</dbReference>
<dbReference type="AlphaFoldDB" id="A0A8H5GGR2"/>
<accession>A0A8H5GGR2</accession>
<reference evidence="2 3" key="1">
    <citation type="journal article" date="2020" name="ISME J.">
        <title>Uncovering the hidden diversity of litter-decomposition mechanisms in mushroom-forming fungi.</title>
        <authorList>
            <person name="Floudas D."/>
            <person name="Bentzer J."/>
            <person name="Ahren D."/>
            <person name="Johansson T."/>
            <person name="Persson P."/>
            <person name="Tunlid A."/>
        </authorList>
    </citation>
    <scope>NUCLEOTIDE SEQUENCE [LARGE SCALE GENOMIC DNA]</scope>
    <source>
        <strain evidence="2 3">CBS 291.85</strain>
    </source>
</reference>
<feature type="domain" description="DDE-1" evidence="1">
    <location>
        <begin position="199"/>
        <end position="318"/>
    </location>
</feature>
<name>A0A8H5GGR2_9AGAR</name>
<dbReference type="PANTHER" id="PTHR19303">
    <property type="entry name" value="TRANSPOSON"/>
    <property type="match status" value="1"/>
</dbReference>
<evidence type="ECO:0000313" key="3">
    <source>
        <dbReference type="Proteomes" id="UP000559256"/>
    </source>
</evidence>
<organism evidence="2 3">
    <name type="scientific">Tetrapyrgos nigripes</name>
    <dbReference type="NCBI Taxonomy" id="182062"/>
    <lineage>
        <taxon>Eukaryota</taxon>
        <taxon>Fungi</taxon>
        <taxon>Dikarya</taxon>
        <taxon>Basidiomycota</taxon>
        <taxon>Agaricomycotina</taxon>
        <taxon>Agaricomycetes</taxon>
        <taxon>Agaricomycetidae</taxon>
        <taxon>Agaricales</taxon>
        <taxon>Marasmiineae</taxon>
        <taxon>Marasmiaceae</taxon>
        <taxon>Tetrapyrgos</taxon>
    </lineage>
</organism>
<dbReference type="GO" id="GO:0003677">
    <property type="term" value="F:DNA binding"/>
    <property type="evidence" value="ECO:0007669"/>
    <property type="project" value="TreeGrafter"/>
</dbReference>
<dbReference type="InterPro" id="IPR050863">
    <property type="entry name" value="CenT-Element_Derived"/>
</dbReference>
<dbReference type="Proteomes" id="UP000559256">
    <property type="component" value="Unassembled WGS sequence"/>
</dbReference>
<dbReference type="InterPro" id="IPR004875">
    <property type="entry name" value="DDE_SF_endonuclease_dom"/>
</dbReference>
<evidence type="ECO:0000313" key="2">
    <source>
        <dbReference type="EMBL" id="KAF5364693.1"/>
    </source>
</evidence>
<keyword evidence="3" id="KW-1185">Reference proteome</keyword>
<protein>
    <recommendedName>
        <fullName evidence="1">DDE-1 domain-containing protein</fullName>
    </recommendedName>
</protein>
<dbReference type="EMBL" id="JAACJM010000032">
    <property type="protein sequence ID" value="KAF5364693.1"/>
    <property type="molecule type" value="Genomic_DNA"/>
</dbReference>
<gene>
    <name evidence="2" type="ORF">D9758_005625</name>
</gene>
<comment type="caution">
    <text evidence="2">The sequence shown here is derived from an EMBL/GenBank/DDBJ whole genome shotgun (WGS) entry which is preliminary data.</text>
</comment>
<proteinExistence type="predicted"/>
<evidence type="ECO:0000259" key="1">
    <source>
        <dbReference type="Pfam" id="PF03184"/>
    </source>
</evidence>
<dbReference type="GO" id="GO:0005634">
    <property type="term" value="C:nucleus"/>
    <property type="evidence" value="ECO:0007669"/>
    <property type="project" value="TreeGrafter"/>
</dbReference>
<dbReference type="Pfam" id="PF03184">
    <property type="entry name" value="DDE_1"/>
    <property type="match status" value="1"/>
</dbReference>
<sequence>MVGKAVSQAVKDQIASKEEDELKKVAAERYQEEKKQVSEEGGRAPSLRKICQLVSNKHFAVTKRRVLLSHVTVSRLVKGGQTIRDFNLTKCWLTEEEETIVVDGALELARRGFPLSPCHLKENAEGRTVNLYTKEEFYTLLKDVLEKYDIPPELIYGADETGIQPGIGQKEYVLGPKGASIQHQQRSGDRENITLFPTICADGSSLATTIIFKGEAFSSKWGTQENPLDARMSHSKKGYIEGEISIEWIRDFDKQTNAKAAGHARLLLVDGHSTHFTYGFLRYAREHGIHILCYPSHATHVFQGLDVVIFGPLKAYWTYYEAFTPGNIKSAFRKTGVVPYNPDTISLAALAPSLETSSSSQQILPLRLSTSARHVVNLIEEGATQHIGEGLQAITDSPYTTPSTSTRVKTVIIGLQAQSVLRDIHATRLRWQLETKEEKAVSKKTKQINADGKPKLLTSDDVFGRVEAMEKERLADEEAEKMKKDGLGLYKQAVARWEVMDKERRRKNEVILMAYEKEETRWQQENTDA</sequence>